<dbReference type="Pfam" id="PF22680">
    <property type="entry name" value="Glyco_hydro_123_N_2"/>
    <property type="match status" value="1"/>
</dbReference>
<evidence type="ECO:0000313" key="4">
    <source>
        <dbReference type="EMBL" id="QIU93133.1"/>
    </source>
</evidence>
<dbReference type="InterPro" id="IPR025150">
    <property type="entry name" value="GH123_cat"/>
</dbReference>
<feature type="domain" description="Glycoside hydrolase 123 N-terminal" evidence="3">
    <location>
        <begin position="104"/>
        <end position="230"/>
    </location>
</feature>
<organism evidence="4 5">
    <name type="scientific">Bacteroides faecium</name>
    <dbReference type="NCBI Taxonomy" id="2715212"/>
    <lineage>
        <taxon>Bacteria</taxon>
        <taxon>Pseudomonadati</taxon>
        <taxon>Bacteroidota</taxon>
        <taxon>Bacteroidia</taxon>
        <taxon>Bacteroidales</taxon>
        <taxon>Bacteroidaceae</taxon>
        <taxon>Bacteroides</taxon>
    </lineage>
</organism>
<feature type="domain" description="Glycoside hydrolase 123 catalytic" evidence="2">
    <location>
        <begin position="263"/>
        <end position="598"/>
    </location>
</feature>
<evidence type="ECO:0000259" key="2">
    <source>
        <dbReference type="Pfam" id="PF13320"/>
    </source>
</evidence>
<keyword evidence="5" id="KW-1185">Reference proteome</keyword>
<dbReference type="Pfam" id="PF13320">
    <property type="entry name" value="GH123_cat"/>
    <property type="match status" value="1"/>
</dbReference>
<keyword evidence="1" id="KW-0732">Signal</keyword>
<dbReference type="AlphaFoldDB" id="A0A6H0KIY4"/>
<reference evidence="4 5" key="1">
    <citation type="submission" date="2020-03" db="EMBL/GenBank/DDBJ databases">
        <title>Genomic analysis of Bacteroides faecium CBA7301.</title>
        <authorList>
            <person name="Kim J."/>
            <person name="Roh S.W."/>
        </authorList>
    </citation>
    <scope>NUCLEOTIDE SEQUENCE [LARGE SCALE GENOMIC DNA]</scope>
    <source>
        <strain evidence="4 5">CBA7301</strain>
    </source>
</reference>
<protein>
    <submittedName>
        <fullName evidence="4">DUF4091 domain-containing protein</fullName>
    </submittedName>
</protein>
<dbReference type="PROSITE" id="PS51257">
    <property type="entry name" value="PROKAR_LIPOPROTEIN"/>
    <property type="match status" value="1"/>
</dbReference>
<sequence length="638" mass="72468">MKNSISLSIYALCMSAALCGCGQAQSGGTVRNQVMDPVTEIPEWLKVTVESALPSDSLNVWIPTGELATSSLIRVPRFPAPKHENDKQPSPFDIRPVDFSAIHSITGVRNEQQSFQLSVASVHELTGLSVRVEDLISEKGDTLDAGCVKVRYVRYVPVERARSEYTWTARQEDVYGQEVSGTGAPDVVADPLMELPAVDVPAYRAQPVWFTVEIPESAVPDIYRGKLVIHTDQYQEVALNLAVNVLAPALPAPENYSFFLDLWFNPNAVAVEKGVEAWSEEHWKQIDPYLEDLASRGAKTITTTIVPYPWKVDWLAGSQRSQTYMGYPAMITWLLDGSGKWSFDYTVFDRFVEACFKHGIDRRIDAFSLSPFNHKTDRREIVYRHKETNASDTLYYDQFAPEYKEVWKSFLRDFETHLTSKGWLNKTYLSFDESPHEVIESILDIVGDSAPVFLQQFSIAGRKEASSLAKSFSLFYSFLPEELTAGDEISTWLQERKKDPDKITNFYLCGDPAHPNTLTYSPAIEARMIPWLAAHYGLDGYLRWAYNSWSDKDPYSKPVFNFIQGDDYYIYPGENGPVSSIRWELLKEGIEDFELLKIVDSKQKKEAIDMAVRNRDGRQKTVTDFENARKLLLDTDIY</sequence>
<evidence type="ECO:0000313" key="5">
    <source>
        <dbReference type="Proteomes" id="UP000501780"/>
    </source>
</evidence>
<dbReference type="EMBL" id="CP050831">
    <property type="protein sequence ID" value="QIU93133.1"/>
    <property type="molecule type" value="Genomic_DNA"/>
</dbReference>
<name>A0A6H0KIY4_9BACE</name>
<gene>
    <name evidence="4" type="ORF">BacF7301_02770</name>
</gene>
<dbReference type="RefSeq" id="WP_167959984.1">
    <property type="nucleotide sequence ID" value="NZ_CP050831.1"/>
</dbReference>
<accession>A0A6H0KIY4</accession>
<dbReference type="Proteomes" id="UP000501780">
    <property type="component" value="Chromosome"/>
</dbReference>
<feature type="signal peptide" evidence="1">
    <location>
        <begin position="1"/>
        <end position="26"/>
    </location>
</feature>
<feature type="chain" id="PRO_5026221506" evidence="1">
    <location>
        <begin position="27"/>
        <end position="638"/>
    </location>
</feature>
<dbReference type="KEGG" id="bfc:BacF7301_02770"/>
<evidence type="ECO:0000256" key="1">
    <source>
        <dbReference type="SAM" id="SignalP"/>
    </source>
</evidence>
<proteinExistence type="predicted"/>
<evidence type="ECO:0000259" key="3">
    <source>
        <dbReference type="Pfam" id="PF22680"/>
    </source>
</evidence>
<dbReference type="InterPro" id="IPR053850">
    <property type="entry name" value="Glyco_hydro_123_N_2"/>
</dbReference>